<reference evidence="1 2" key="1">
    <citation type="submission" date="2019-03" db="EMBL/GenBank/DDBJ databases">
        <title>Genomic Encyclopedia of Archaeal and Bacterial Type Strains, Phase II (KMG-II): from individual species to whole genera.</title>
        <authorList>
            <person name="Goeker M."/>
        </authorList>
    </citation>
    <scope>NUCLEOTIDE SEQUENCE [LARGE SCALE GENOMIC DNA]</scope>
    <source>
        <strain evidence="1 2">DSM 19034</strain>
    </source>
</reference>
<dbReference type="Proteomes" id="UP000295499">
    <property type="component" value="Unassembled WGS sequence"/>
</dbReference>
<evidence type="ECO:0000313" key="2">
    <source>
        <dbReference type="Proteomes" id="UP000295499"/>
    </source>
</evidence>
<comment type="caution">
    <text evidence="1">The sequence shown here is derived from an EMBL/GenBank/DDBJ whole genome shotgun (WGS) entry which is preliminary data.</text>
</comment>
<keyword evidence="2" id="KW-1185">Reference proteome</keyword>
<proteinExistence type="predicted"/>
<name>A0A4R6ILI6_9SPHI</name>
<gene>
    <name evidence="1" type="ORF">CLV32_1906</name>
</gene>
<dbReference type="RefSeq" id="WP_133554676.1">
    <property type="nucleotide sequence ID" value="NZ_SNWM01000002.1"/>
</dbReference>
<organism evidence="1 2">
    <name type="scientific">Pedobacter duraquae</name>
    <dbReference type="NCBI Taxonomy" id="425511"/>
    <lineage>
        <taxon>Bacteria</taxon>
        <taxon>Pseudomonadati</taxon>
        <taxon>Bacteroidota</taxon>
        <taxon>Sphingobacteriia</taxon>
        <taxon>Sphingobacteriales</taxon>
        <taxon>Sphingobacteriaceae</taxon>
        <taxon>Pedobacter</taxon>
    </lineage>
</organism>
<protein>
    <submittedName>
        <fullName evidence="1">Uncharacterized protein</fullName>
    </submittedName>
</protein>
<dbReference type="OrthoDB" id="766442at2"/>
<dbReference type="EMBL" id="SNWM01000002">
    <property type="protein sequence ID" value="TDO22921.1"/>
    <property type="molecule type" value="Genomic_DNA"/>
</dbReference>
<accession>A0A4R6ILI6</accession>
<sequence>MVELNYFLEDNQSVYQIIQFRTGEPWRIVDAGELLGSIEKLEGMWYLRGKNALEEKLITGIGELIDAQNFNRLPAELKTHWSPYVHEALAQGDNEYLIVCKPDIDFDRFEKIFRSYIGTIVKDQWEIRFRIYDSMMSRDFEVVINKMHD</sequence>
<dbReference type="AlphaFoldDB" id="A0A4R6ILI6"/>
<evidence type="ECO:0000313" key="1">
    <source>
        <dbReference type="EMBL" id="TDO22921.1"/>
    </source>
</evidence>